<dbReference type="InterPro" id="IPR001789">
    <property type="entry name" value="Sig_transdc_resp-reg_receiver"/>
</dbReference>
<dbReference type="PANTHER" id="PTHR44520">
    <property type="entry name" value="RESPONSE REGULATOR RCP1-RELATED"/>
    <property type="match status" value="1"/>
</dbReference>
<dbReference type="InterPro" id="IPR011006">
    <property type="entry name" value="CheY-like_superfamily"/>
</dbReference>
<dbReference type="SUPFAM" id="SSF52172">
    <property type="entry name" value="CheY-like"/>
    <property type="match status" value="1"/>
</dbReference>
<dbReference type="InterPro" id="IPR052893">
    <property type="entry name" value="TCS_response_regulator"/>
</dbReference>
<reference evidence="3 4" key="1">
    <citation type="submission" date="2016-10" db="EMBL/GenBank/DDBJ databases">
        <authorList>
            <person name="de Groot N.N."/>
        </authorList>
    </citation>
    <scope>NUCLEOTIDE SEQUENCE [LARGE SCALE GENOMIC DNA]</scope>
    <source>
        <strain evidence="3 4">DSM 19938</strain>
    </source>
</reference>
<dbReference type="GO" id="GO:0000160">
    <property type="term" value="P:phosphorelay signal transduction system"/>
    <property type="evidence" value="ECO:0007669"/>
    <property type="project" value="InterPro"/>
</dbReference>
<evidence type="ECO:0000256" key="1">
    <source>
        <dbReference type="PROSITE-ProRule" id="PRU00169"/>
    </source>
</evidence>
<keyword evidence="1" id="KW-0597">Phosphoprotein</keyword>
<organism evidence="3 4">
    <name type="scientific">Dyadobacter koreensis</name>
    <dbReference type="NCBI Taxonomy" id="408657"/>
    <lineage>
        <taxon>Bacteria</taxon>
        <taxon>Pseudomonadati</taxon>
        <taxon>Bacteroidota</taxon>
        <taxon>Cytophagia</taxon>
        <taxon>Cytophagales</taxon>
        <taxon>Spirosomataceae</taxon>
        <taxon>Dyadobacter</taxon>
    </lineage>
</organism>
<feature type="domain" description="Response regulatory" evidence="2">
    <location>
        <begin position="6"/>
        <end position="128"/>
    </location>
</feature>
<name>A0A1H6Q5I0_9BACT</name>
<keyword evidence="4" id="KW-1185">Reference proteome</keyword>
<accession>A0A1H6Q5I0</accession>
<dbReference type="Pfam" id="PF00072">
    <property type="entry name" value="Response_reg"/>
    <property type="match status" value="1"/>
</dbReference>
<dbReference type="PROSITE" id="PS50110">
    <property type="entry name" value="RESPONSE_REGULATORY"/>
    <property type="match status" value="1"/>
</dbReference>
<proteinExistence type="predicted"/>
<dbReference type="Proteomes" id="UP000199532">
    <property type="component" value="Unassembled WGS sequence"/>
</dbReference>
<dbReference type="OrthoDB" id="958614at2"/>
<evidence type="ECO:0000259" key="2">
    <source>
        <dbReference type="PROSITE" id="PS50110"/>
    </source>
</evidence>
<protein>
    <submittedName>
        <fullName evidence="3">CheY chemotaxis protein or a CheY-like REC (Receiver) domain</fullName>
    </submittedName>
</protein>
<evidence type="ECO:0000313" key="4">
    <source>
        <dbReference type="Proteomes" id="UP000199532"/>
    </source>
</evidence>
<dbReference type="SMART" id="SM00448">
    <property type="entry name" value="REC"/>
    <property type="match status" value="1"/>
</dbReference>
<dbReference type="EMBL" id="FNXY01000001">
    <property type="protein sequence ID" value="SEI37186.1"/>
    <property type="molecule type" value="Genomic_DNA"/>
</dbReference>
<feature type="modified residue" description="4-aspartylphosphate" evidence="1">
    <location>
        <position position="59"/>
    </location>
</feature>
<dbReference type="PANTHER" id="PTHR44520:SF2">
    <property type="entry name" value="RESPONSE REGULATOR RCP1"/>
    <property type="match status" value="1"/>
</dbReference>
<dbReference type="Gene3D" id="3.40.50.2300">
    <property type="match status" value="1"/>
</dbReference>
<dbReference type="STRING" id="408657.SAMN04487995_0082"/>
<gene>
    <name evidence="3" type="ORF">SAMN04487995_0082</name>
</gene>
<sequence>MSVNGPIILIDDDADDLYLIRNIMADLNIENELRSFENGHQALDYLLVTVEKPLIIICDINMPLMNGIELRDTIDDNPYLKKKAIPFIFLSTSSNRSLIEQAYGSTIQGFYKKEHNYETFRTHINLIINYWKECLHPNNF</sequence>
<evidence type="ECO:0000313" key="3">
    <source>
        <dbReference type="EMBL" id="SEI37186.1"/>
    </source>
</evidence>
<dbReference type="RefSeq" id="WP_090330629.1">
    <property type="nucleotide sequence ID" value="NZ_FNXY01000001.1"/>
</dbReference>
<dbReference type="AlphaFoldDB" id="A0A1H6Q5I0"/>